<protein>
    <submittedName>
        <fullName evidence="3">Glycine/betaine ABC transporter</fullName>
    </submittedName>
</protein>
<dbReference type="Gene3D" id="3.40.190.120">
    <property type="entry name" value="Osmoprotection protein (prox), domain 2"/>
    <property type="match status" value="1"/>
</dbReference>
<accession>A0A3E0VMD9</accession>
<reference evidence="3 4" key="1">
    <citation type="submission" date="2017-04" db="EMBL/GenBank/DDBJ databases">
        <title>Comparative genome analysis of Subtercola boreus.</title>
        <authorList>
            <person name="Cho Y.-J."/>
            <person name="Cho A."/>
            <person name="Kim O.-S."/>
            <person name="Lee J.-I."/>
        </authorList>
    </citation>
    <scope>NUCLEOTIDE SEQUENCE [LARGE SCALE GENOMIC DNA]</scope>
    <source>
        <strain evidence="3 4">K300</strain>
    </source>
</reference>
<organism evidence="3 4">
    <name type="scientific">Subtercola boreus</name>
    <dbReference type="NCBI Taxonomy" id="120213"/>
    <lineage>
        <taxon>Bacteria</taxon>
        <taxon>Bacillati</taxon>
        <taxon>Actinomycetota</taxon>
        <taxon>Actinomycetes</taxon>
        <taxon>Micrococcales</taxon>
        <taxon>Microbacteriaceae</taxon>
        <taxon>Subtercola</taxon>
    </lineage>
</organism>
<dbReference type="Pfam" id="PF04069">
    <property type="entry name" value="OpuAC"/>
    <property type="match status" value="1"/>
</dbReference>
<keyword evidence="4" id="KW-1185">Reference proteome</keyword>
<dbReference type="PROSITE" id="PS51257">
    <property type="entry name" value="PROKAR_LIPOPROTEIN"/>
    <property type="match status" value="1"/>
</dbReference>
<feature type="domain" description="ABC-type glycine betaine transport system substrate-binding" evidence="2">
    <location>
        <begin position="39"/>
        <end position="298"/>
    </location>
</feature>
<dbReference type="RefSeq" id="WP_116416222.1">
    <property type="nucleotide sequence ID" value="NZ_NBWZ01000001.1"/>
</dbReference>
<sequence length="302" mass="31089">MTRSKYFAALALGLSVVALAGCSASGGADPLAAPSASGDTIVVGSQAYYSNEIIAEIYAEALESDGFAVKRQFNIGQREAYLPELESGGVDLFPEYTGPLLQYWVPTTTLTQADEVYEALRAAAPAGLQVLDQSAATDQDAYAVTREFSEQYGVTSLADLASVPVPLVVGGNAEGVDRPNGPKGLLEHYGVTVGFTPIDDGGGPLTVSSLKSGAIQLGIVYTASPTIQSGDLVILDDPENLFTASHVVPVASDSLPAGAADTVNRISAALTPEDLIAMNVQSVDGQQSSDAIAAGWLAAHPL</sequence>
<comment type="caution">
    <text evidence="3">The sequence shown here is derived from an EMBL/GenBank/DDBJ whole genome shotgun (WGS) entry which is preliminary data.</text>
</comment>
<dbReference type="OrthoDB" id="9781705at2"/>
<feature type="signal peptide" evidence="1">
    <location>
        <begin position="1"/>
        <end position="20"/>
    </location>
</feature>
<evidence type="ECO:0000259" key="2">
    <source>
        <dbReference type="Pfam" id="PF04069"/>
    </source>
</evidence>
<evidence type="ECO:0000313" key="3">
    <source>
        <dbReference type="EMBL" id="RFA10845.1"/>
    </source>
</evidence>
<dbReference type="GO" id="GO:0022857">
    <property type="term" value="F:transmembrane transporter activity"/>
    <property type="evidence" value="ECO:0007669"/>
    <property type="project" value="InterPro"/>
</dbReference>
<name>A0A3E0VMD9_9MICO</name>
<dbReference type="CDD" id="cd13606">
    <property type="entry name" value="PBP2_ProX_like"/>
    <property type="match status" value="1"/>
</dbReference>
<evidence type="ECO:0000313" key="4">
    <source>
        <dbReference type="Proteomes" id="UP000256486"/>
    </source>
</evidence>
<gene>
    <name evidence="3" type="ORF">B7R54_17760</name>
</gene>
<proteinExistence type="predicted"/>
<dbReference type="AlphaFoldDB" id="A0A3E0VMD9"/>
<keyword evidence="1" id="KW-0732">Signal</keyword>
<dbReference type="SUPFAM" id="SSF53850">
    <property type="entry name" value="Periplasmic binding protein-like II"/>
    <property type="match status" value="1"/>
</dbReference>
<dbReference type="EMBL" id="NBWZ01000001">
    <property type="protein sequence ID" value="RFA10845.1"/>
    <property type="molecule type" value="Genomic_DNA"/>
</dbReference>
<evidence type="ECO:0000256" key="1">
    <source>
        <dbReference type="SAM" id="SignalP"/>
    </source>
</evidence>
<feature type="chain" id="PRO_5039500523" evidence="1">
    <location>
        <begin position="21"/>
        <end position="302"/>
    </location>
</feature>
<dbReference type="Proteomes" id="UP000256486">
    <property type="component" value="Unassembled WGS sequence"/>
</dbReference>
<dbReference type="GO" id="GO:0043190">
    <property type="term" value="C:ATP-binding cassette (ABC) transporter complex"/>
    <property type="evidence" value="ECO:0007669"/>
    <property type="project" value="InterPro"/>
</dbReference>
<dbReference type="Gene3D" id="3.40.190.10">
    <property type="entry name" value="Periplasmic binding protein-like II"/>
    <property type="match status" value="1"/>
</dbReference>
<dbReference type="InterPro" id="IPR007210">
    <property type="entry name" value="ABC_Gly_betaine_transp_sub-bd"/>
</dbReference>